<sequence length="360" mass="41343">MSWQSNIVSLLSFSSGALLTITLLLSFHGQFVISTNSNSSSNPPKNYSALVVFGDSYSDNGHLRQPEFQASFSEPPSQGGRYCDGPVWNEFLALKLSLQYNVTLLNYAYNGAHINNQFTNNIAPKIVPDTASQIQIYLQDLKDYIQKSTSQETVLIRVLHVWWIGINPLITLWRSVLETKPTIDRRDNLIHQIIQQINLQVDQLVQQIALLLNNPSIPNFECDYAVFTLPPLHMTRLVRDEAIHQAQENAQLVVYYIEIISRMIQYFNQRLTEVLTAFDLKNNRNNQKIAIFDSMAFWTEVDLNPNEYQISSFEPCLPDPEQSPCDKPSAYEYWDKLHPSTAFHAYLSDRIINFLEIFNS</sequence>
<proteinExistence type="inferred from homology"/>
<dbReference type="PANTHER" id="PTHR22835">
    <property type="entry name" value="ZINC FINGER FYVE DOMAIN CONTAINING PROTEIN"/>
    <property type="match status" value="1"/>
</dbReference>
<keyword evidence="3" id="KW-1185">Reference proteome</keyword>
<comment type="similarity">
    <text evidence="1">Belongs to the 'GDSL' lipolytic enzyme family.</text>
</comment>
<evidence type="ECO:0008006" key="4">
    <source>
        <dbReference type="Google" id="ProtNLM"/>
    </source>
</evidence>
<dbReference type="Proteomes" id="UP000765509">
    <property type="component" value="Unassembled WGS sequence"/>
</dbReference>
<dbReference type="PANTHER" id="PTHR22835:SF659">
    <property type="entry name" value="GDSL LIPASE_ACYLHYDROLASE, PUTATIVE (AFU_ORTHOLOGUE AFUA_2G00510)-RELATED"/>
    <property type="match status" value="1"/>
</dbReference>
<evidence type="ECO:0000313" key="2">
    <source>
        <dbReference type="EMBL" id="MBW0550004.1"/>
    </source>
</evidence>
<gene>
    <name evidence="2" type="ORF">O181_089719</name>
</gene>
<dbReference type="InterPro" id="IPR001087">
    <property type="entry name" value="GDSL"/>
</dbReference>
<dbReference type="SUPFAM" id="SSF52266">
    <property type="entry name" value="SGNH hydrolase"/>
    <property type="match status" value="1"/>
</dbReference>
<dbReference type="AlphaFoldDB" id="A0A9Q3IU23"/>
<dbReference type="OrthoDB" id="1600564at2759"/>
<evidence type="ECO:0000256" key="1">
    <source>
        <dbReference type="ARBA" id="ARBA00008668"/>
    </source>
</evidence>
<reference evidence="2" key="1">
    <citation type="submission" date="2021-03" db="EMBL/GenBank/DDBJ databases">
        <title>Draft genome sequence of rust myrtle Austropuccinia psidii MF-1, a brazilian biotype.</title>
        <authorList>
            <person name="Quecine M.C."/>
            <person name="Pachon D.M.R."/>
            <person name="Bonatelli M.L."/>
            <person name="Correr F.H."/>
            <person name="Franceschini L.M."/>
            <person name="Leite T.F."/>
            <person name="Margarido G.R.A."/>
            <person name="Almeida C.A."/>
            <person name="Ferrarezi J.A."/>
            <person name="Labate C.A."/>
        </authorList>
    </citation>
    <scope>NUCLEOTIDE SEQUENCE</scope>
    <source>
        <strain evidence="2">MF-1</strain>
    </source>
</reference>
<accession>A0A9Q3IU23</accession>
<dbReference type="Gene3D" id="3.40.50.1110">
    <property type="entry name" value="SGNH hydrolase"/>
    <property type="match status" value="1"/>
</dbReference>
<dbReference type="EMBL" id="AVOT02055482">
    <property type="protein sequence ID" value="MBW0550004.1"/>
    <property type="molecule type" value="Genomic_DNA"/>
</dbReference>
<name>A0A9Q3IU23_9BASI</name>
<dbReference type="InterPro" id="IPR036514">
    <property type="entry name" value="SGNH_hydro_sf"/>
</dbReference>
<organism evidence="2 3">
    <name type="scientific">Austropuccinia psidii MF-1</name>
    <dbReference type="NCBI Taxonomy" id="1389203"/>
    <lineage>
        <taxon>Eukaryota</taxon>
        <taxon>Fungi</taxon>
        <taxon>Dikarya</taxon>
        <taxon>Basidiomycota</taxon>
        <taxon>Pucciniomycotina</taxon>
        <taxon>Pucciniomycetes</taxon>
        <taxon>Pucciniales</taxon>
        <taxon>Sphaerophragmiaceae</taxon>
        <taxon>Austropuccinia</taxon>
    </lineage>
</organism>
<dbReference type="CDD" id="cd01846">
    <property type="entry name" value="fatty_acyltransferase_like"/>
    <property type="match status" value="1"/>
</dbReference>
<protein>
    <recommendedName>
        <fullName evidence="4">Carbohydrate esterase family 16 protein</fullName>
    </recommendedName>
</protein>
<dbReference type="Pfam" id="PF00657">
    <property type="entry name" value="Lipase_GDSL"/>
    <property type="match status" value="1"/>
</dbReference>
<comment type="caution">
    <text evidence="2">The sequence shown here is derived from an EMBL/GenBank/DDBJ whole genome shotgun (WGS) entry which is preliminary data.</text>
</comment>
<dbReference type="GO" id="GO:0016788">
    <property type="term" value="F:hydrolase activity, acting on ester bonds"/>
    <property type="evidence" value="ECO:0007669"/>
    <property type="project" value="InterPro"/>
</dbReference>
<evidence type="ECO:0000313" key="3">
    <source>
        <dbReference type="Proteomes" id="UP000765509"/>
    </source>
</evidence>